<evidence type="ECO:0000313" key="5">
    <source>
        <dbReference type="Proteomes" id="UP000266206"/>
    </source>
</evidence>
<dbReference type="PANTHER" id="PTHR30327:SF1">
    <property type="entry name" value="UPF0301 PROTEIN YQGE"/>
    <property type="match status" value="1"/>
</dbReference>
<evidence type="ECO:0000256" key="2">
    <source>
        <dbReference type="HAMAP-Rule" id="MF_00758"/>
    </source>
</evidence>
<dbReference type="RefSeq" id="WP_119441233.1">
    <property type="nucleotide sequence ID" value="NZ_CP170494.1"/>
</dbReference>
<evidence type="ECO:0000256" key="1">
    <source>
        <dbReference type="ARBA" id="ARBA00009600"/>
    </source>
</evidence>
<dbReference type="GO" id="GO:0005829">
    <property type="term" value="C:cytosol"/>
    <property type="evidence" value="ECO:0007669"/>
    <property type="project" value="TreeGrafter"/>
</dbReference>
<protein>
    <recommendedName>
        <fullName evidence="2">UPF0301 protein CJO09_04460</fullName>
    </recommendedName>
</protein>
<sequence>MASIQLNNELSVDLSKQFLLAMPGMDMGEWAHSVVFLCEHNTEGALGLIVNRPSDITVADMLERLDLQVEPGVEAVAAQAVYHGGPVHTDRGFVLHTAGNKTYASTIDLGDFQLTTSRDVLEDIAKGEGPEQFLVTLGYAGWGTGQLESELAQNAWLNVEAAPSIIFDMPYEGRYEAALGALGIHSSMLTGVAGHA</sequence>
<dbReference type="PANTHER" id="PTHR30327">
    <property type="entry name" value="UNCHARACTERIZED PROTEIN YQGE"/>
    <property type="match status" value="1"/>
</dbReference>
<gene>
    <name evidence="3" type="ORF">CJO09_04460</name>
    <name evidence="4" type="ORF">CJP73_01700</name>
</gene>
<organism evidence="4 5">
    <name type="scientific">Neopusillimonas maritima</name>
    <dbReference type="NCBI Taxonomy" id="2026239"/>
    <lineage>
        <taxon>Bacteria</taxon>
        <taxon>Pseudomonadati</taxon>
        <taxon>Pseudomonadota</taxon>
        <taxon>Betaproteobacteria</taxon>
        <taxon>Burkholderiales</taxon>
        <taxon>Alcaligenaceae</taxon>
        <taxon>Neopusillimonas</taxon>
    </lineage>
</organism>
<dbReference type="Pfam" id="PF02622">
    <property type="entry name" value="DUF179"/>
    <property type="match status" value="1"/>
</dbReference>
<dbReference type="OrthoDB" id="9807486at2"/>
<evidence type="ECO:0000313" key="6">
    <source>
        <dbReference type="Proteomes" id="UP000266483"/>
    </source>
</evidence>
<comment type="caution">
    <text evidence="4">The sequence shown here is derived from an EMBL/GenBank/DDBJ whole genome shotgun (WGS) entry which is preliminary data.</text>
</comment>
<dbReference type="InterPro" id="IPR003774">
    <property type="entry name" value="AlgH-like"/>
</dbReference>
<dbReference type="Proteomes" id="UP000266206">
    <property type="component" value="Unassembled WGS sequence"/>
</dbReference>
<dbReference type="NCBIfam" id="NF001266">
    <property type="entry name" value="PRK00228.1-1"/>
    <property type="match status" value="1"/>
</dbReference>
<keyword evidence="6" id="KW-1185">Reference proteome</keyword>
<evidence type="ECO:0000313" key="3">
    <source>
        <dbReference type="EMBL" id="RII84466.1"/>
    </source>
</evidence>
<dbReference type="EMBL" id="NQOU01000001">
    <property type="protein sequence ID" value="RII84466.1"/>
    <property type="molecule type" value="Genomic_DNA"/>
</dbReference>
<dbReference type="HAMAP" id="MF_00758">
    <property type="entry name" value="UPF0301"/>
    <property type="match status" value="1"/>
</dbReference>
<comment type="similarity">
    <text evidence="1 2">Belongs to the UPF0301 (AlgH) family.</text>
</comment>
<proteinExistence type="inferred from homology"/>
<dbReference type="Gene3D" id="3.40.1740.10">
    <property type="entry name" value="VC0467-like"/>
    <property type="match status" value="1"/>
</dbReference>
<reference evidence="5 6" key="1">
    <citation type="submission" date="2017-08" db="EMBL/GenBank/DDBJ databases">
        <title>Pusillimonas indicus sp. nov., a member of the family Alcaligenaceae isolated from surface seawater.</title>
        <authorList>
            <person name="Li J."/>
        </authorList>
    </citation>
    <scope>NUCLEOTIDE SEQUENCE [LARGE SCALE GENOMIC DNA]</scope>
    <source>
        <strain evidence="3 6">17-4A</strain>
        <strain evidence="4 5">L52-1-41</strain>
    </source>
</reference>
<dbReference type="EMBL" id="NQYH01000001">
    <property type="protein sequence ID" value="RIY42181.1"/>
    <property type="molecule type" value="Genomic_DNA"/>
</dbReference>
<name>A0A3A1YXD8_9BURK</name>
<dbReference type="SUPFAM" id="SSF143456">
    <property type="entry name" value="VC0467-like"/>
    <property type="match status" value="1"/>
</dbReference>
<dbReference type="Proteomes" id="UP000266483">
    <property type="component" value="Unassembled WGS sequence"/>
</dbReference>
<accession>A0A3A1YXD8</accession>
<evidence type="ECO:0000313" key="4">
    <source>
        <dbReference type="EMBL" id="RIY42181.1"/>
    </source>
</evidence>
<dbReference type="AlphaFoldDB" id="A0A3A1YXD8"/>